<dbReference type="InterPro" id="IPR003439">
    <property type="entry name" value="ABC_transporter-like_ATP-bd"/>
</dbReference>
<dbReference type="GO" id="GO:0005886">
    <property type="term" value="C:plasma membrane"/>
    <property type="evidence" value="ECO:0007669"/>
    <property type="project" value="TreeGrafter"/>
</dbReference>
<dbReference type="SMART" id="SM00382">
    <property type="entry name" value="AAA"/>
    <property type="match status" value="1"/>
</dbReference>
<gene>
    <name evidence="5" type="ORF">A2Y82_02525</name>
</gene>
<sequence length="242" mass="27034">MLEVKNIYKSFGGVKALDGCDFVIRENEITAMIGPNGAGKTTLFDIISGLLPADSGQIFLAGKEITNLRPDEIANAGVSRTFQQVRLFKNLTILDHLLMAQDNQDVKMLANLINGNHIDKEKYKVYIASFGIEKKLETKVSDLSYGQRKLLNMAIAFLKLHKILLLDEPVAGVNKVLQKQIENLLLKFKEEKKTILIIEHDIEFVRKLADRVIVLDQGKVIADGAPNQVLKLPHVLEAYLGE</sequence>
<accession>A0A1G1XP28</accession>
<feature type="domain" description="ABC transporter" evidence="4">
    <location>
        <begin position="2"/>
        <end position="242"/>
    </location>
</feature>
<dbReference type="InterPro" id="IPR027417">
    <property type="entry name" value="P-loop_NTPase"/>
</dbReference>
<dbReference type="GO" id="GO:0016887">
    <property type="term" value="F:ATP hydrolysis activity"/>
    <property type="evidence" value="ECO:0007669"/>
    <property type="project" value="InterPro"/>
</dbReference>
<organism evidence="5 6">
    <name type="scientific">Candidatus Buchananbacteria bacterium RBG_13_36_9</name>
    <dbReference type="NCBI Taxonomy" id="1797530"/>
    <lineage>
        <taxon>Bacteria</taxon>
        <taxon>Candidatus Buchananiibacteriota</taxon>
    </lineage>
</organism>
<dbReference type="PROSITE" id="PS00211">
    <property type="entry name" value="ABC_TRANSPORTER_1"/>
    <property type="match status" value="1"/>
</dbReference>
<proteinExistence type="predicted"/>
<evidence type="ECO:0000313" key="5">
    <source>
        <dbReference type="EMBL" id="OGY41731.1"/>
    </source>
</evidence>
<keyword evidence="3" id="KW-0067">ATP-binding</keyword>
<dbReference type="Pfam" id="PF00005">
    <property type="entry name" value="ABC_tran"/>
    <property type="match status" value="1"/>
</dbReference>
<reference evidence="5 6" key="1">
    <citation type="journal article" date="2016" name="Nat. Commun.">
        <title>Thousands of microbial genomes shed light on interconnected biogeochemical processes in an aquifer system.</title>
        <authorList>
            <person name="Anantharaman K."/>
            <person name="Brown C.T."/>
            <person name="Hug L.A."/>
            <person name="Sharon I."/>
            <person name="Castelle C.J."/>
            <person name="Probst A.J."/>
            <person name="Thomas B.C."/>
            <person name="Singh A."/>
            <person name="Wilkins M.J."/>
            <person name="Karaoz U."/>
            <person name="Brodie E.L."/>
            <person name="Williams K.H."/>
            <person name="Hubbard S.S."/>
            <person name="Banfield J.F."/>
        </authorList>
    </citation>
    <scope>NUCLEOTIDE SEQUENCE [LARGE SCALE GENOMIC DNA]</scope>
</reference>
<comment type="caution">
    <text evidence="5">The sequence shown here is derived from an EMBL/GenBank/DDBJ whole genome shotgun (WGS) entry which is preliminary data.</text>
</comment>
<keyword evidence="1" id="KW-0813">Transport</keyword>
<dbReference type="PROSITE" id="PS50893">
    <property type="entry name" value="ABC_TRANSPORTER_2"/>
    <property type="match status" value="1"/>
</dbReference>
<evidence type="ECO:0000259" key="4">
    <source>
        <dbReference type="PROSITE" id="PS50893"/>
    </source>
</evidence>
<dbReference type="InterPro" id="IPR051120">
    <property type="entry name" value="ABC_AA/LPS_Transport"/>
</dbReference>
<dbReference type="PANTHER" id="PTHR45772:SF9">
    <property type="entry name" value="CONSERVED COMPONENT OF ABC TRANSPORTER FOR NATURAL AMINO ACIDS"/>
    <property type="match status" value="1"/>
</dbReference>
<dbReference type="PANTHER" id="PTHR45772">
    <property type="entry name" value="CONSERVED COMPONENT OF ABC TRANSPORTER FOR NATURAL AMINO ACIDS-RELATED"/>
    <property type="match status" value="1"/>
</dbReference>
<dbReference type="InterPro" id="IPR003593">
    <property type="entry name" value="AAA+_ATPase"/>
</dbReference>
<protein>
    <recommendedName>
        <fullName evidence="4">ABC transporter domain-containing protein</fullName>
    </recommendedName>
</protein>
<dbReference type="InterPro" id="IPR017871">
    <property type="entry name" value="ABC_transporter-like_CS"/>
</dbReference>
<name>A0A1G1XP28_9BACT</name>
<evidence type="ECO:0000256" key="2">
    <source>
        <dbReference type="ARBA" id="ARBA00022741"/>
    </source>
</evidence>
<dbReference type="SUPFAM" id="SSF52540">
    <property type="entry name" value="P-loop containing nucleoside triphosphate hydrolases"/>
    <property type="match status" value="1"/>
</dbReference>
<evidence type="ECO:0000256" key="1">
    <source>
        <dbReference type="ARBA" id="ARBA00022448"/>
    </source>
</evidence>
<evidence type="ECO:0000256" key="3">
    <source>
        <dbReference type="ARBA" id="ARBA00022840"/>
    </source>
</evidence>
<dbReference type="EMBL" id="MHHZ01000014">
    <property type="protein sequence ID" value="OGY41731.1"/>
    <property type="molecule type" value="Genomic_DNA"/>
</dbReference>
<evidence type="ECO:0000313" key="6">
    <source>
        <dbReference type="Proteomes" id="UP000176498"/>
    </source>
</evidence>
<dbReference type="Gene3D" id="3.40.50.300">
    <property type="entry name" value="P-loop containing nucleotide triphosphate hydrolases"/>
    <property type="match status" value="1"/>
</dbReference>
<dbReference type="CDD" id="cd03219">
    <property type="entry name" value="ABC_Mj1267_LivG_branched"/>
    <property type="match status" value="1"/>
</dbReference>
<dbReference type="AlphaFoldDB" id="A0A1G1XP28"/>
<keyword evidence="2" id="KW-0547">Nucleotide-binding</keyword>
<dbReference type="Proteomes" id="UP000176498">
    <property type="component" value="Unassembled WGS sequence"/>
</dbReference>
<dbReference type="GO" id="GO:0005524">
    <property type="term" value="F:ATP binding"/>
    <property type="evidence" value="ECO:0007669"/>
    <property type="project" value="UniProtKB-KW"/>
</dbReference>